<comment type="similarity">
    <text evidence="1">Belongs to the multicopper oxidase family.</text>
</comment>
<dbReference type="GO" id="GO:0016491">
    <property type="term" value="F:oxidoreductase activity"/>
    <property type="evidence" value="ECO:0007669"/>
    <property type="project" value="InterPro"/>
</dbReference>
<dbReference type="InterPro" id="IPR011707">
    <property type="entry name" value="Cu-oxidase-like_N"/>
</dbReference>
<accession>A0AAW1R542</accession>
<gene>
    <name evidence="5" type="ORF">WJX72_002416</name>
</gene>
<feature type="domain" description="Plastocyanin-like" evidence="3">
    <location>
        <begin position="563"/>
        <end position="690"/>
    </location>
</feature>
<keyword evidence="6" id="KW-1185">Reference proteome</keyword>
<dbReference type="Gene3D" id="2.60.40.420">
    <property type="entry name" value="Cupredoxins - blue copper proteins"/>
    <property type="match status" value="3"/>
</dbReference>
<reference evidence="5 6" key="1">
    <citation type="journal article" date="2024" name="Nat. Commun.">
        <title>Phylogenomics reveals the evolutionary origins of lichenization in chlorophyte algae.</title>
        <authorList>
            <person name="Puginier C."/>
            <person name="Libourel C."/>
            <person name="Otte J."/>
            <person name="Skaloud P."/>
            <person name="Haon M."/>
            <person name="Grisel S."/>
            <person name="Petersen M."/>
            <person name="Berrin J.G."/>
            <person name="Delaux P.M."/>
            <person name="Dal Grande F."/>
            <person name="Keller J."/>
        </authorList>
    </citation>
    <scope>NUCLEOTIDE SEQUENCE [LARGE SCALE GENOMIC DNA]</scope>
    <source>
        <strain evidence="5 6">SAG 2043</strain>
    </source>
</reference>
<dbReference type="InterPro" id="IPR008972">
    <property type="entry name" value="Cupredoxin"/>
</dbReference>
<dbReference type="PANTHER" id="PTHR11709:SF511">
    <property type="entry name" value="LACCASE"/>
    <property type="match status" value="1"/>
</dbReference>
<evidence type="ECO:0000259" key="3">
    <source>
        <dbReference type="Pfam" id="PF07731"/>
    </source>
</evidence>
<dbReference type="Pfam" id="PF00394">
    <property type="entry name" value="Cu-oxidase"/>
    <property type="match status" value="1"/>
</dbReference>
<sequence>MAWVGLVTALQVASRLRTSITQLTMAKLAAAVAVLAICALAAPAAAVPTSRGLLQAASAPSAAVGGIKEYTWRVTVANRAPDCFQRDVLLVDGEFQPALEVTQGDFLKVTVINNIPADFPSASNGISIHWHGFSMKGSEWYDGSGHITQCPIPSGANFTYFWQVNEPPGSYIWHDHSAANKADGLQGPLIVRSKTSEPWKYDEERTLFITDWFHGEANALQFDLGRPFDASKQTPATGKWNWVGLPQAILINGKAFYGDCALLGGLGNVAGQAANETTCNVTAATVAPGKSVQVPWAAPSNPGCTHENITIAAGKTYRFRIINSGSLLYQTVCFGGHNVTIVAADATPTDPISFGPCVDINSGQRYDVLLTANQPVGNYWLTAQPQYRIGSPNGFAFLQYETANKTLPAGPTPQPGAVLGWTPQQIAQVVTAATLINPGVSAQSTSGPSPVVAADYFQVAAPKNVTTLQVPKTATRKVLQIGSQPLLNATGQVRWAMNNIANTNTPPCDAPLSQVYNDNSYYGSLAAPNGTFGASLPGVQTVNATTKPTVFLDDGAVMPQFPSSGQHIIPINIGDVVDVIVVNGPANGLNGDLTAAGRPGAPAARNGTEQHPFHLHGHHFWVLASGIGAYNSTAAEASYNLVNPIYRDTHTVLRGGWSAIRFVADNPGLWFYHCHIVWHQLIGQGLIFAEGVGQISAPPPDLPQCSQQCNYDFASFTPAWVSANYGGTSYDLPGPASSVAG</sequence>
<evidence type="ECO:0000313" key="6">
    <source>
        <dbReference type="Proteomes" id="UP001489004"/>
    </source>
</evidence>
<dbReference type="InterPro" id="IPR001117">
    <property type="entry name" value="Cu-oxidase_2nd"/>
</dbReference>
<dbReference type="Pfam" id="PF07731">
    <property type="entry name" value="Cu-oxidase_2"/>
    <property type="match status" value="1"/>
</dbReference>
<protein>
    <recommendedName>
        <fullName evidence="7">Laccase</fullName>
    </recommendedName>
</protein>
<evidence type="ECO:0000259" key="2">
    <source>
        <dbReference type="Pfam" id="PF00394"/>
    </source>
</evidence>
<evidence type="ECO:0000313" key="5">
    <source>
        <dbReference type="EMBL" id="KAK9828854.1"/>
    </source>
</evidence>
<evidence type="ECO:0008006" key="7">
    <source>
        <dbReference type="Google" id="ProtNLM"/>
    </source>
</evidence>
<dbReference type="Proteomes" id="UP001489004">
    <property type="component" value="Unassembled WGS sequence"/>
</dbReference>
<name>A0AAW1R542_9CHLO</name>
<dbReference type="InterPro" id="IPR045087">
    <property type="entry name" value="Cu-oxidase_fam"/>
</dbReference>
<dbReference type="AlphaFoldDB" id="A0AAW1R542"/>
<evidence type="ECO:0000256" key="1">
    <source>
        <dbReference type="ARBA" id="ARBA00010609"/>
    </source>
</evidence>
<feature type="domain" description="Plastocyanin-like" evidence="2">
    <location>
        <begin position="204"/>
        <end position="402"/>
    </location>
</feature>
<dbReference type="CDD" id="cd04206">
    <property type="entry name" value="CuRO_1_LCC_like"/>
    <property type="match status" value="1"/>
</dbReference>
<feature type="domain" description="Plastocyanin-like" evidence="4">
    <location>
        <begin position="74"/>
        <end position="195"/>
    </location>
</feature>
<dbReference type="GO" id="GO:0005507">
    <property type="term" value="F:copper ion binding"/>
    <property type="evidence" value="ECO:0007669"/>
    <property type="project" value="InterPro"/>
</dbReference>
<proteinExistence type="inferred from homology"/>
<comment type="caution">
    <text evidence="5">The sequence shown here is derived from an EMBL/GenBank/DDBJ whole genome shotgun (WGS) entry which is preliminary data.</text>
</comment>
<organism evidence="5 6">
    <name type="scientific">[Myrmecia] bisecta</name>
    <dbReference type="NCBI Taxonomy" id="41462"/>
    <lineage>
        <taxon>Eukaryota</taxon>
        <taxon>Viridiplantae</taxon>
        <taxon>Chlorophyta</taxon>
        <taxon>core chlorophytes</taxon>
        <taxon>Trebouxiophyceae</taxon>
        <taxon>Trebouxiales</taxon>
        <taxon>Trebouxiaceae</taxon>
        <taxon>Myrmecia</taxon>
    </lineage>
</organism>
<dbReference type="Pfam" id="PF07732">
    <property type="entry name" value="Cu-oxidase_3"/>
    <property type="match status" value="1"/>
</dbReference>
<evidence type="ECO:0000259" key="4">
    <source>
        <dbReference type="Pfam" id="PF07732"/>
    </source>
</evidence>
<dbReference type="PANTHER" id="PTHR11709">
    <property type="entry name" value="MULTI-COPPER OXIDASE"/>
    <property type="match status" value="1"/>
</dbReference>
<dbReference type="CDD" id="cd04205">
    <property type="entry name" value="CuRO_2_LCC_like"/>
    <property type="match status" value="1"/>
</dbReference>
<dbReference type="SUPFAM" id="SSF49503">
    <property type="entry name" value="Cupredoxins"/>
    <property type="match status" value="3"/>
</dbReference>
<dbReference type="InterPro" id="IPR011706">
    <property type="entry name" value="Cu-oxidase_C"/>
</dbReference>
<dbReference type="EMBL" id="JALJOR010000001">
    <property type="protein sequence ID" value="KAK9828854.1"/>
    <property type="molecule type" value="Genomic_DNA"/>
</dbReference>